<evidence type="ECO:0000313" key="1">
    <source>
        <dbReference type="EMBL" id="RKT54175.1"/>
    </source>
</evidence>
<name>A0A495W0F6_9PSEU</name>
<keyword evidence="2" id="KW-1185">Reference proteome</keyword>
<organism evidence="1 2">
    <name type="scientific">Saccharothrix australiensis</name>
    <dbReference type="NCBI Taxonomy" id="2072"/>
    <lineage>
        <taxon>Bacteria</taxon>
        <taxon>Bacillati</taxon>
        <taxon>Actinomycetota</taxon>
        <taxon>Actinomycetes</taxon>
        <taxon>Pseudonocardiales</taxon>
        <taxon>Pseudonocardiaceae</taxon>
        <taxon>Saccharothrix</taxon>
    </lineage>
</organism>
<dbReference type="EMBL" id="RBXO01000001">
    <property type="protein sequence ID" value="RKT54175.1"/>
    <property type="molecule type" value="Genomic_DNA"/>
</dbReference>
<dbReference type="Proteomes" id="UP000282084">
    <property type="component" value="Unassembled WGS sequence"/>
</dbReference>
<comment type="caution">
    <text evidence="1">The sequence shown here is derived from an EMBL/GenBank/DDBJ whole genome shotgun (WGS) entry which is preliminary data.</text>
</comment>
<accession>A0A495W0F6</accession>
<proteinExistence type="predicted"/>
<reference evidence="1 2" key="1">
    <citation type="submission" date="2018-10" db="EMBL/GenBank/DDBJ databases">
        <title>Sequencing the genomes of 1000 actinobacteria strains.</title>
        <authorList>
            <person name="Klenk H.-P."/>
        </authorList>
    </citation>
    <scope>NUCLEOTIDE SEQUENCE [LARGE SCALE GENOMIC DNA]</scope>
    <source>
        <strain evidence="1 2">DSM 43800</strain>
    </source>
</reference>
<dbReference type="AlphaFoldDB" id="A0A495W0F6"/>
<evidence type="ECO:0000313" key="2">
    <source>
        <dbReference type="Proteomes" id="UP000282084"/>
    </source>
</evidence>
<protein>
    <submittedName>
        <fullName evidence="1">Uncharacterized protein</fullName>
    </submittedName>
</protein>
<gene>
    <name evidence="1" type="ORF">C8E97_2789</name>
</gene>
<sequence length="37" mass="3649">MSSEITAKVVDGGDAEAVLRMATTACALDLDPDPGAG</sequence>